<accession>A0A1X7JML8</accession>
<dbReference type="EMBL" id="FXAY01000002">
    <property type="protein sequence ID" value="SMG29470.1"/>
    <property type="molecule type" value="Genomic_DNA"/>
</dbReference>
<dbReference type="EC" id="2.7.6.3" evidence="3"/>
<organism evidence="10 11">
    <name type="scientific">Agreia pratensis</name>
    <dbReference type="NCBI Taxonomy" id="150121"/>
    <lineage>
        <taxon>Bacteria</taxon>
        <taxon>Bacillati</taxon>
        <taxon>Actinomycetota</taxon>
        <taxon>Actinomycetes</taxon>
        <taxon>Micrococcales</taxon>
        <taxon>Microbacteriaceae</taxon>
        <taxon>Agreia</taxon>
    </lineage>
</organism>
<evidence type="ECO:0000313" key="11">
    <source>
        <dbReference type="Proteomes" id="UP000193244"/>
    </source>
</evidence>
<sequence length="173" mass="18907">MSAHELGGTRAVLAFGSNLGNRGETINDAMAEISALPGVVMIGESSLYETVAVKLHGIDPDAPAYLNAAAIIETTLAPHALLDALNEIELRHGRVREERWGDRTLDIDVITYGVLELDDERLTLPHPRAWQRDFVLAPWLELDADATIPGRGRVDVLLASTDDTARRTRSESM</sequence>
<evidence type="ECO:0000256" key="2">
    <source>
        <dbReference type="ARBA" id="ARBA00005051"/>
    </source>
</evidence>
<dbReference type="OrthoDB" id="9808041at2"/>
<keyword evidence="5" id="KW-0547">Nucleotide-binding</keyword>
<keyword evidence="6 10" id="KW-0418">Kinase</keyword>
<dbReference type="RefSeq" id="WP_085484682.1">
    <property type="nucleotide sequence ID" value="NZ_FXAY01000002.1"/>
</dbReference>
<dbReference type="InterPro" id="IPR000550">
    <property type="entry name" value="Hppk"/>
</dbReference>
<evidence type="ECO:0000259" key="9">
    <source>
        <dbReference type="Pfam" id="PF01288"/>
    </source>
</evidence>
<dbReference type="AlphaFoldDB" id="A0A1X7JML8"/>
<dbReference type="Pfam" id="PF01288">
    <property type="entry name" value="HPPK"/>
    <property type="match status" value="1"/>
</dbReference>
<dbReference type="NCBIfam" id="TIGR01498">
    <property type="entry name" value="folK"/>
    <property type="match status" value="1"/>
</dbReference>
<evidence type="ECO:0000256" key="4">
    <source>
        <dbReference type="ARBA" id="ARBA00022679"/>
    </source>
</evidence>
<evidence type="ECO:0000256" key="3">
    <source>
        <dbReference type="ARBA" id="ARBA00013253"/>
    </source>
</evidence>
<evidence type="ECO:0000256" key="5">
    <source>
        <dbReference type="ARBA" id="ARBA00022741"/>
    </source>
</evidence>
<reference evidence="11" key="1">
    <citation type="submission" date="2017-04" db="EMBL/GenBank/DDBJ databases">
        <authorList>
            <person name="Varghese N."/>
            <person name="Submissions S."/>
        </authorList>
    </citation>
    <scope>NUCLEOTIDE SEQUENCE [LARGE SCALE GENOMIC DNA]</scope>
    <source>
        <strain evidence="11">VKM Ac-2510</strain>
    </source>
</reference>
<keyword evidence="4" id="KW-0808">Transferase</keyword>
<dbReference type="GO" id="GO:0003848">
    <property type="term" value="F:2-amino-4-hydroxy-6-hydroxymethyldihydropteridine diphosphokinase activity"/>
    <property type="evidence" value="ECO:0007669"/>
    <property type="project" value="UniProtKB-EC"/>
</dbReference>
<dbReference type="GO" id="GO:0005524">
    <property type="term" value="F:ATP binding"/>
    <property type="evidence" value="ECO:0007669"/>
    <property type="project" value="UniProtKB-KW"/>
</dbReference>
<dbReference type="PANTHER" id="PTHR43071:SF1">
    <property type="entry name" value="2-AMINO-4-HYDROXY-6-HYDROXYMETHYLDIHYDROPTERIDINE PYROPHOSPHOKINASE"/>
    <property type="match status" value="1"/>
</dbReference>
<dbReference type="GO" id="GO:0046654">
    <property type="term" value="P:tetrahydrofolate biosynthetic process"/>
    <property type="evidence" value="ECO:0007669"/>
    <property type="project" value="UniProtKB-UniPathway"/>
</dbReference>
<gene>
    <name evidence="10" type="ORF">SAMN06296010_1589</name>
</gene>
<evidence type="ECO:0000313" key="10">
    <source>
        <dbReference type="EMBL" id="SMG29470.1"/>
    </source>
</evidence>
<keyword evidence="7" id="KW-0067">ATP-binding</keyword>
<dbReference type="InterPro" id="IPR035907">
    <property type="entry name" value="Hppk_sf"/>
</dbReference>
<comment type="catalytic activity">
    <reaction evidence="1">
        <text>6-hydroxymethyl-7,8-dihydropterin + ATP = (7,8-dihydropterin-6-yl)methyl diphosphate + AMP + H(+)</text>
        <dbReference type="Rhea" id="RHEA:11412"/>
        <dbReference type="ChEBI" id="CHEBI:15378"/>
        <dbReference type="ChEBI" id="CHEBI:30616"/>
        <dbReference type="ChEBI" id="CHEBI:44841"/>
        <dbReference type="ChEBI" id="CHEBI:72950"/>
        <dbReference type="ChEBI" id="CHEBI:456215"/>
        <dbReference type="EC" id="2.7.6.3"/>
    </reaction>
</comment>
<evidence type="ECO:0000256" key="1">
    <source>
        <dbReference type="ARBA" id="ARBA00000198"/>
    </source>
</evidence>
<dbReference type="UniPathway" id="UPA00077">
    <property type="reaction ID" value="UER00155"/>
</dbReference>
<dbReference type="GO" id="GO:0046656">
    <property type="term" value="P:folic acid biosynthetic process"/>
    <property type="evidence" value="ECO:0007669"/>
    <property type="project" value="UniProtKB-KW"/>
</dbReference>
<dbReference type="GO" id="GO:0016301">
    <property type="term" value="F:kinase activity"/>
    <property type="evidence" value="ECO:0007669"/>
    <property type="project" value="UniProtKB-KW"/>
</dbReference>
<evidence type="ECO:0000256" key="6">
    <source>
        <dbReference type="ARBA" id="ARBA00022777"/>
    </source>
</evidence>
<proteinExistence type="predicted"/>
<keyword evidence="11" id="KW-1185">Reference proteome</keyword>
<dbReference type="SUPFAM" id="SSF55083">
    <property type="entry name" value="6-hydroxymethyl-7,8-dihydropterin pyrophosphokinase, HPPK"/>
    <property type="match status" value="1"/>
</dbReference>
<evidence type="ECO:0000256" key="8">
    <source>
        <dbReference type="ARBA" id="ARBA00022909"/>
    </source>
</evidence>
<dbReference type="STRING" id="150121.SAMN06296010_1589"/>
<comment type="pathway">
    <text evidence="2">Cofactor biosynthesis; tetrahydrofolate biosynthesis; 2-amino-4-hydroxy-6-hydroxymethyl-7,8-dihydropteridine diphosphate from 7,8-dihydroneopterin triphosphate: step 4/4.</text>
</comment>
<name>A0A1X7JML8_9MICO</name>
<keyword evidence="8" id="KW-0289">Folate biosynthesis</keyword>
<dbReference type="CDD" id="cd00483">
    <property type="entry name" value="HPPK"/>
    <property type="match status" value="1"/>
</dbReference>
<protein>
    <recommendedName>
        <fullName evidence="3">2-amino-4-hydroxy-6-hydroxymethyldihydropteridine diphosphokinase</fullName>
        <ecNumber evidence="3">2.7.6.3</ecNumber>
    </recommendedName>
</protein>
<dbReference type="Proteomes" id="UP000193244">
    <property type="component" value="Unassembled WGS sequence"/>
</dbReference>
<dbReference type="Gene3D" id="3.30.70.560">
    <property type="entry name" value="7,8-Dihydro-6-hydroxymethylpterin-pyrophosphokinase HPPK"/>
    <property type="match status" value="1"/>
</dbReference>
<evidence type="ECO:0000256" key="7">
    <source>
        <dbReference type="ARBA" id="ARBA00022840"/>
    </source>
</evidence>
<feature type="domain" description="7,8-dihydro-6-hydroxymethylpterin-pyrophosphokinase" evidence="9">
    <location>
        <begin position="12"/>
        <end position="143"/>
    </location>
</feature>
<dbReference type="PANTHER" id="PTHR43071">
    <property type="entry name" value="2-AMINO-4-HYDROXY-6-HYDROXYMETHYLDIHYDROPTERIDINE PYROPHOSPHOKINASE"/>
    <property type="match status" value="1"/>
</dbReference>